<sequence length="336" mass="36814">MSLGSVLQSITRSQPQQCSHSTRTYLWVPNRQQDGPKYENIRPGNQIRKDKYAPGVTLRSITEATDAPDNLSLVAANGASMPYSGWVEISFKLASPVTKQRELIIPVLVLKDQELARPIIGVQNGTDHDITLRGRRELGTLQQVKSLLPVAPPQCAASTSVIQVSPETTGGGGLQDSWDPPVDPKAKDGIKAQPKVKVSSVTQAGGRHPAVLMCSAYEFYPPQIKVSWLRDGKPVTSEVTSTMEMADGDWYYQIHSELEYSPKSGEKISCMIEHASFNKPMIHDWDPSLLESERNKIAIGASGLVLGIIIAATGIIYFKKKSTGRILVPQQCSFNF</sequence>
<dbReference type="InterPro" id="IPR007110">
    <property type="entry name" value="Ig-like_dom"/>
</dbReference>
<proteinExistence type="predicted"/>
<reference evidence="3 4" key="1">
    <citation type="submission" date="2018-03" db="EMBL/GenBank/DDBJ databases">
        <title>Draft genome sequence of Rohu Carp (Labeo rohita).</title>
        <authorList>
            <person name="Das P."/>
            <person name="Kushwaha B."/>
            <person name="Joshi C.G."/>
            <person name="Kumar D."/>
            <person name="Nagpure N.S."/>
            <person name="Sahoo L."/>
            <person name="Das S.P."/>
            <person name="Bit A."/>
            <person name="Patnaik S."/>
            <person name="Meher P.K."/>
            <person name="Jayasankar P."/>
            <person name="Koringa P.G."/>
            <person name="Patel N.V."/>
            <person name="Hinsu A.T."/>
            <person name="Kumar R."/>
            <person name="Pandey M."/>
            <person name="Agarwal S."/>
            <person name="Srivastava S."/>
            <person name="Singh M."/>
            <person name="Iquebal M.A."/>
            <person name="Jaiswal S."/>
            <person name="Angadi U.B."/>
            <person name="Kumar N."/>
            <person name="Raza M."/>
            <person name="Shah T.M."/>
            <person name="Rai A."/>
            <person name="Jena J.K."/>
        </authorList>
    </citation>
    <scope>NUCLEOTIDE SEQUENCE [LARGE SCALE GENOMIC DNA]</scope>
    <source>
        <strain evidence="3">DASCIFA01</strain>
        <tissue evidence="3">Testis</tissue>
    </source>
</reference>
<dbReference type="InterPro" id="IPR036179">
    <property type="entry name" value="Ig-like_dom_sf"/>
</dbReference>
<gene>
    <name evidence="3" type="ORF">ROHU_026184</name>
</gene>
<dbReference type="PANTHER" id="PTHR19944:SF99">
    <property type="entry name" value="HLA CLASS II HISTOCOMPATIBILITY ANTIGEN, DRB1 BETA CHAIN"/>
    <property type="match status" value="1"/>
</dbReference>
<accession>A0A498MHX0</accession>
<dbReference type="SMART" id="SM00407">
    <property type="entry name" value="IGc1"/>
    <property type="match status" value="1"/>
</dbReference>
<dbReference type="InterPro" id="IPR013783">
    <property type="entry name" value="Ig-like_fold"/>
</dbReference>
<comment type="caution">
    <text evidence="3">The sequence shown here is derived from an EMBL/GenBank/DDBJ whole genome shotgun (WGS) entry which is preliminary data.</text>
</comment>
<keyword evidence="1" id="KW-0472">Membrane</keyword>
<keyword evidence="1" id="KW-1133">Transmembrane helix</keyword>
<evidence type="ECO:0000256" key="1">
    <source>
        <dbReference type="SAM" id="Phobius"/>
    </source>
</evidence>
<dbReference type="InterPro" id="IPR003597">
    <property type="entry name" value="Ig_C1-set"/>
</dbReference>
<evidence type="ECO:0000259" key="2">
    <source>
        <dbReference type="PROSITE" id="PS50835"/>
    </source>
</evidence>
<dbReference type="InterPro" id="IPR050160">
    <property type="entry name" value="MHC/Immunoglobulin"/>
</dbReference>
<protein>
    <submittedName>
        <fullName evidence="3">H-2 class II histocompatibility I-E beta chain-like protein</fullName>
    </submittedName>
</protein>
<dbReference type="AlphaFoldDB" id="A0A498MHX0"/>
<keyword evidence="4" id="KW-1185">Reference proteome</keyword>
<dbReference type="Proteomes" id="UP000290572">
    <property type="component" value="Unassembled WGS sequence"/>
</dbReference>
<dbReference type="PROSITE" id="PS50835">
    <property type="entry name" value="IG_LIKE"/>
    <property type="match status" value="1"/>
</dbReference>
<dbReference type="SUPFAM" id="SSF48726">
    <property type="entry name" value="Immunoglobulin"/>
    <property type="match status" value="1"/>
</dbReference>
<feature type="transmembrane region" description="Helical" evidence="1">
    <location>
        <begin position="297"/>
        <end position="318"/>
    </location>
</feature>
<organism evidence="3 4">
    <name type="scientific">Labeo rohita</name>
    <name type="common">Indian major carp</name>
    <name type="synonym">Cyprinus rohita</name>
    <dbReference type="NCBI Taxonomy" id="84645"/>
    <lineage>
        <taxon>Eukaryota</taxon>
        <taxon>Metazoa</taxon>
        <taxon>Chordata</taxon>
        <taxon>Craniata</taxon>
        <taxon>Vertebrata</taxon>
        <taxon>Euteleostomi</taxon>
        <taxon>Actinopterygii</taxon>
        <taxon>Neopterygii</taxon>
        <taxon>Teleostei</taxon>
        <taxon>Ostariophysi</taxon>
        <taxon>Cypriniformes</taxon>
        <taxon>Cyprinidae</taxon>
        <taxon>Labeoninae</taxon>
        <taxon>Labeonini</taxon>
        <taxon>Labeo</taxon>
    </lineage>
</organism>
<keyword evidence="1" id="KW-0812">Transmembrane</keyword>
<dbReference type="Pfam" id="PF07654">
    <property type="entry name" value="C1-set"/>
    <property type="match status" value="1"/>
</dbReference>
<feature type="domain" description="Ig-like" evidence="2">
    <location>
        <begin position="194"/>
        <end position="276"/>
    </location>
</feature>
<dbReference type="STRING" id="84645.A0A498MHX0"/>
<evidence type="ECO:0000313" key="4">
    <source>
        <dbReference type="Proteomes" id="UP000290572"/>
    </source>
</evidence>
<dbReference type="Gene3D" id="2.60.40.10">
    <property type="entry name" value="Immunoglobulins"/>
    <property type="match status" value="1"/>
</dbReference>
<evidence type="ECO:0000313" key="3">
    <source>
        <dbReference type="EMBL" id="RXN18496.1"/>
    </source>
</evidence>
<dbReference type="PANTHER" id="PTHR19944">
    <property type="entry name" value="MHC CLASS II-RELATED"/>
    <property type="match status" value="1"/>
</dbReference>
<name>A0A498MHX0_LABRO</name>
<dbReference type="EMBL" id="QBIY01012715">
    <property type="protein sequence ID" value="RXN18496.1"/>
    <property type="molecule type" value="Genomic_DNA"/>
</dbReference>